<keyword evidence="2" id="KW-1185">Reference proteome</keyword>
<protein>
    <submittedName>
        <fullName evidence="1">Uncharacterized protein</fullName>
    </submittedName>
</protein>
<sequence>MLRKCFTTLLVILLLASPVSAFFSFDFSISQSRAVAGATIAAETIADTMVSNYIDENHPEYSDAYTVVSLIFDPTGKVIGKLSSKGLKYADELYKYLKKEDKGKGLVNPDAANKIFDKDLIEELAKKEGNGYSPKTVAKNTVKLLEEGVEPGNINKLFKDAVENDKKLGWIDNRIETLEENGVDVDTINDFIEKSSNPYDDLRHLSCKSLILVNLGINKENINKIIKNSKNIKEIYNCKEELKKLKKMGISKENLNKIVENLKDIKDISKIRKTVGDLKRRKISKEAINKLIEKGYDLEKAKE</sequence>
<dbReference type="STRING" id="647171.MetfoDRAFT_0565"/>
<evidence type="ECO:0000313" key="1">
    <source>
        <dbReference type="EMBL" id="EHP88115.1"/>
    </source>
</evidence>
<dbReference type="OrthoDB" id="375902at2157"/>
<name>H1KXP2_9EURY</name>
<dbReference type="RefSeq" id="WP_007044009.1">
    <property type="nucleotide sequence ID" value="NZ_AGJL01000010.1"/>
</dbReference>
<dbReference type="Proteomes" id="UP000003706">
    <property type="component" value="Unassembled WGS sequence"/>
</dbReference>
<dbReference type="PATRIC" id="fig|647171.4.peg.558"/>
<dbReference type="AlphaFoldDB" id="H1KXP2"/>
<evidence type="ECO:0000313" key="2">
    <source>
        <dbReference type="Proteomes" id="UP000003706"/>
    </source>
</evidence>
<proteinExistence type="predicted"/>
<reference evidence="1 2" key="1">
    <citation type="submission" date="2011-09" db="EMBL/GenBank/DDBJ databases">
        <title>The draft genome of Methanotorris formicicus Mc-S-70.</title>
        <authorList>
            <consortium name="US DOE Joint Genome Institute (JGI-PGF)"/>
            <person name="Lucas S."/>
            <person name="Han J."/>
            <person name="Lapidus A."/>
            <person name="Cheng J.-F."/>
            <person name="Goodwin L."/>
            <person name="Pitluck S."/>
            <person name="Peters L."/>
            <person name="Land M.L."/>
            <person name="Hauser L."/>
            <person name="Sieprawska-Lupa M."/>
            <person name="Takai K."/>
            <person name="Miyazaki J."/>
            <person name="Whitman W."/>
            <person name="Woyke T.J."/>
        </authorList>
    </citation>
    <scope>NUCLEOTIDE SEQUENCE [LARGE SCALE GENOMIC DNA]</scope>
    <source>
        <strain evidence="1 2">Mc-S-70</strain>
    </source>
</reference>
<comment type="caution">
    <text evidence="1">The sequence shown here is derived from an EMBL/GenBank/DDBJ whole genome shotgun (WGS) entry which is preliminary data.</text>
</comment>
<accession>H1KXP2</accession>
<organism evidence="1 2">
    <name type="scientific">Methanotorris formicicus Mc-S-70</name>
    <dbReference type="NCBI Taxonomy" id="647171"/>
    <lineage>
        <taxon>Archaea</taxon>
        <taxon>Methanobacteriati</taxon>
        <taxon>Methanobacteriota</taxon>
        <taxon>Methanomada group</taxon>
        <taxon>Methanococci</taxon>
        <taxon>Methanococcales</taxon>
        <taxon>Methanocaldococcaceae</taxon>
        <taxon>Methanotorris</taxon>
    </lineage>
</organism>
<dbReference type="EMBL" id="AGJL01000010">
    <property type="protein sequence ID" value="EHP88115.1"/>
    <property type="molecule type" value="Genomic_DNA"/>
</dbReference>
<gene>
    <name evidence="1" type="ORF">MetfoDRAFT_0565</name>
</gene>